<sequence length="342" mass="36815">MSDERRGAPRATIADVARRAEVSVGTVSNVLNRPDRVAPATLGRVRAVIEELDFVRNASARQLREGHVRAVGAVVLDIANPFFTEMSRGIEDRVARDDYTLMLCSSDEDPAREARYLRLFAEQGVDGILVAPSRSTMDNLERIRKRGTNVVLLDYMSPLPDLSSVAVDDVAGGRLAVDHLLAQGHRTIGFLNGPPSIRQCVDRRDGVIAGLVAAGLDPGEHLVEVGMDSLNANNGARAMAALLAAPGTRPSATFCVNDVTALGALRTLREEGVRVPDEMAVVGYDDVHFAAELTVPLTSVRQPMQQIGWTAADLLLGDHDDARQVVFQPDLVVRRSSVVGTA</sequence>
<keyword evidence="1" id="KW-0805">Transcription regulation</keyword>
<dbReference type="PROSITE" id="PS00356">
    <property type="entry name" value="HTH_LACI_1"/>
    <property type="match status" value="1"/>
</dbReference>
<dbReference type="CDD" id="cd06293">
    <property type="entry name" value="PBP1_LacI-like"/>
    <property type="match status" value="1"/>
</dbReference>
<dbReference type="Gene3D" id="3.40.50.2300">
    <property type="match status" value="2"/>
</dbReference>
<evidence type="ECO:0000313" key="5">
    <source>
        <dbReference type="EMBL" id="MFC4556571.1"/>
    </source>
</evidence>
<dbReference type="GO" id="GO:0003677">
    <property type="term" value="F:DNA binding"/>
    <property type="evidence" value="ECO:0007669"/>
    <property type="project" value="UniProtKB-KW"/>
</dbReference>
<proteinExistence type="predicted"/>
<evidence type="ECO:0000256" key="2">
    <source>
        <dbReference type="ARBA" id="ARBA00023125"/>
    </source>
</evidence>
<dbReference type="InterPro" id="IPR010982">
    <property type="entry name" value="Lambda_DNA-bd_dom_sf"/>
</dbReference>
<dbReference type="Proteomes" id="UP001595955">
    <property type="component" value="Unassembled WGS sequence"/>
</dbReference>
<dbReference type="PROSITE" id="PS50932">
    <property type="entry name" value="HTH_LACI_2"/>
    <property type="match status" value="1"/>
</dbReference>
<evidence type="ECO:0000256" key="3">
    <source>
        <dbReference type="ARBA" id="ARBA00023163"/>
    </source>
</evidence>
<gene>
    <name evidence="5" type="ORF">ACFO3F_15095</name>
</gene>
<keyword evidence="6" id="KW-1185">Reference proteome</keyword>
<dbReference type="CDD" id="cd01392">
    <property type="entry name" value="HTH_LacI"/>
    <property type="match status" value="1"/>
</dbReference>
<evidence type="ECO:0000313" key="6">
    <source>
        <dbReference type="Proteomes" id="UP001595955"/>
    </source>
</evidence>
<dbReference type="InterPro" id="IPR028082">
    <property type="entry name" value="Peripla_BP_I"/>
</dbReference>
<dbReference type="SMART" id="SM00354">
    <property type="entry name" value="HTH_LACI"/>
    <property type="match status" value="1"/>
</dbReference>
<dbReference type="Gene3D" id="1.10.260.40">
    <property type="entry name" value="lambda repressor-like DNA-binding domains"/>
    <property type="match status" value="1"/>
</dbReference>
<dbReference type="InterPro" id="IPR000843">
    <property type="entry name" value="HTH_LacI"/>
</dbReference>
<dbReference type="Pfam" id="PF00532">
    <property type="entry name" value="Peripla_BP_1"/>
    <property type="match status" value="1"/>
</dbReference>
<accession>A0ABV9DD18</accession>
<dbReference type="EMBL" id="JBHSGF010000015">
    <property type="protein sequence ID" value="MFC4556571.1"/>
    <property type="molecule type" value="Genomic_DNA"/>
</dbReference>
<evidence type="ECO:0000256" key="1">
    <source>
        <dbReference type="ARBA" id="ARBA00023015"/>
    </source>
</evidence>
<dbReference type="SUPFAM" id="SSF47413">
    <property type="entry name" value="lambda repressor-like DNA-binding domains"/>
    <property type="match status" value="1"/>
</dbReference>
<name>A0ABV9DD18_9MICO</name>
<protein>
    <submittedName>
        <fullName evidence="5">LacI family DNA-binding transcriptional regulator</fullName>
    </submittedName>
</protein>
<dbReference type="SUPFAM" id="SSF53822">
    <property type="entry name" value="Periplasmic binding protein-like I"/>
    <property type="match status" value="1"/>
</dbReference>
<organism evidence="5 6">
    <name type="scientific">Georgenia faecalis</name>
    <dbReference type="NCBI Taxonomy" id="2483799"/>
    <lineage>
        <taxon>Bacteria</taxon>
        <taxon>Bacillati</taxon>
        <taxon>Actinomycetota</taxon>
        <taxon>Actinomycetes</taxon>
        <taxon>Micrococcales</taxon>
        <taxon>Bogoriellaceae</taxon>
        <taxon>Georgenia</taxon>
    </lineage>
</organism>
<dbReference type="InterPro" id="IPR001761">
    <property type="entry name" value="Peripla_BP/Lac1_sug-bd_dom"/>
</dbReference>
<comment type="caution">
    <text evidence="5">The sequence shown here is derived from an EMBL/GenBank/DDBJ whole genome shotgun (WGS) entry which is preliminary data.</text>
</comment>
<feature type="domain" description="HTH lacI-type" evidence="4">
    <location>
        <begin position="11"/>
        <end position="65"/>
    </location>
</feature>
<keyword evidence="3" id="KW-0804">Transcription</keyword>
<keyword evidence="2 5" id="KW-0238">DNA-binding</keyword>
<dbReference type="PANTHER" id="PTHR30146">
    <property type="entry name" value="LACI-RELATED TRANSCRIPTIONAL REPRESSOR"/>
    <property type="match status" value="1"/>
</dbReference>
<dbReference type="RefSeq" id="WP_122825672.1">
    <property type="nucleotide sequence ID" value="NZ_CP033325.1"/>
</dbReference>
<dbReference type="PANTHER" id="PTHR30146:SF109">
    <property type="entry name" value="HTH-TYPE TRANSCRIPTIONAL REGULATOR GALS"/>
    <property type="match status" value="1"/>
</dbReference>
<evidence type="ECO:0000259" key="4">
    <source>
        <dbReference type="PROSITE" id="PS50932"/>
    </source>
</evidence>
<reference evidence="6" key="1">
    <citation type="journal article" date="2019" name="Int. J. Syst. Evol. Microbiol.">
        <title>The Global Catalogue of Microorganisms (GCM) 10K type strain sequencing project: providing services to taxonomists for standard genome sequencing and annotation.</title>
        <authorList>
            <consortium name="The Broad Institute Genomics Platform"/>
            <consortium name="The Broad Institute Genome Sequencing Center for Infectious Disease"/>
            <person name="Wu L."/>
            <person name="Ma J."/>
        </authorList>
    </citation>
    <scope>NUCLEOTIDE SEQUENCE [LARGE SCALE GENOMIC DNA]</scope>
    <source>
        <strain evidence="6">JCM 3369</strain>
    </source>
</reference>
<dbReference type="Pfam" id="PF00356">
    <property type="entry name" value="LacI"/>
    <property type="match status" value="1"/>
</dbReference>